<accession>A0A1P8K529</accession>
<feature type="transmembrane region" description="Helical" evidence="4">
    <location>
        <begin position="317"/>
        <end position="340"/>
    </location>
</feature>
<evidence type="ECO:0000256" key="2">
    <source>
        <dbReference type="ARBA" id="ARBA00022989"/>
    </source>
</evidence>
<dbReference type="InterPro" id="IPR020846">
    <property type="entry name" value="MFS_dom"/>
</dbReference>
<feature type="transmembrane region" description="Helical" evidence="4">
    <location>
        <begin position="233"/>
        <end position="254"/>
    </location>
</feature>
<feature type="transmembrane region" description="Helical" evidence="4">
    <location>
        <begin position="352"/>
        <end position="375"/>
    </location>
</feature>
<evidence type="ECO:0000256" key="1">
    <source>
        <dbReference type="ARBA" id="ARBA00022692"/>
    </source>
</evidence>
<gene>
    <name evidence="6" type="ORF">RS694_00210</name>
</gene>
<feature type="domain" description="Major facilitator superfamily (MFS) profile" evidence="5">
    <location>
        <begin position="19"/>
        <end position="405"/>
    </location>
</feature>
<dbReference type="GO" id="GO:0022857">
    <property type="term" value="F:transmembrane transporter activity"/>
    <property type="evidence" value="ECO:0007669"/>
    <property type="project" value="InterPro"/>
</dbReference>
<dbReference type="InterPro" id="IPR036259">
    <property type="entry name" value="MFS_trans_sf"/>
</dbReference>
<sequence length="405" mass="41921">MQVPPICFGACLHTPQRHLTALALALSLGAAISLGITRFAYGLLLPAMRTDLGWSYTLAGGMNTANALGYFLGALATPWLLRRFGASSLLWAGGFLASAFMGLSGFFTEASPLLLQRLLAGIASALVFVSGGVLAARLGAQDPARGGLLIGLYYGGTGVGIVLSAAVVPWVLDVTQAQAHGWRWAWWGLAALCVLASAVLLWPARVMGRWAAPVAASGVPEVPFRWRQFGYGLAGYAMFGVGYIGYMTFVVALLRAQGSSALAVTVFYGLLGLAVLASSRIWAGLLDRHKSGRALATLNLLLGVATILPALTQHPVLVLASGLLFGGVFLSVVASTTALVRHNLPPSAWATGISAFTAVFAAGQIVGPTVVGWIADGPGGLARGLVFSALALWLGAALAIRQKAL</sequence>
<dbReference type="Proteomes" id="UP000186110">
    <property type="component" value="Chromosome"/>
</dbReference>
<dbReference type="Gene3D" id="1.20.1250.20">
    <property type="entry name" value="MFS general substrate transporter like domains"/>
    <property type="match status" value="2"/>
</dbReference>
<feature type="transmembrane region" description="Helical" evidence="4">
    <location>
        <begin position="88"/>
        <end position="108"/>
    </location>
</feature>
<feature type="transmembrane region" description="Helical" evidence="4">
    <location>
        <begin position="184"/>
        <end position="202"/>
    </location>
</feature>
<feature type="transmembrane region" description="Helical" evidence="4">
    <location>
        <begin position="148"/>
        <end position="172"/>
    </location>
</feature>
<dbReference type="RefSeq" id="WP_051391722.1">
    <property type="nucleotide sequence ID" value="NZ_CP019239.1"/>
</dbReference>
<name>A0A1P8K529_9BURK</name>
<dbReference type="Pfam" id="PF06779">
    <property type="entry name" value="MFS_4"/>
    <property type="match status" value="1"/>
</dbReference>
<dbReference type="GO" id="GO:0005886">
    <property type="term" value="C:plasma membrane"/>
    <property type="evidence" value="ECO:0007669"/>
    <property type="project" value="TreeGrafter"/>
</dbReference>
<evidence type="ECO:0000313" key="7">
    <source>
        <dbReference type="Proteomes" id="UP000186110"/>
    </source>
</evidence>
<organism evidence="6 7">
    <name type="scientific">Rhodoferax saidenbachensis</name>
    <dbReference type="NCBI Taxonomy" id="1484693"/>
    <lineage>
        <taxon>Bacteria</taxon>
        <taxon>Pseudomonadati</taxon>
        <taxon>Pseudomonadota</taxon>
        <taxon>Betaproteobacteria</taxon>
        <taxon>Burkholderiales</taxon>
        <taxon>Comamonadaceae</taxon>
        <taxon>Rhodoferax</taxon>
    </lineage>
</organism>
<feature type="transmembrane region" description="Helical" evidence="4">
    <location>
        <begin position="381"/>
        <end position="400"/>
    </location>
</feature>
<evidence type="ECO:0000256" key="3">
    <source>
        <dbReference type="ARBA" id="ARBA00023136"/>
    </source>
</evidence>
<proteinExistence type="predicted"/>
<dbReference type="PROSITE" id="PS50850">
    <property type="entry name" value="MFS"/>
    <property type="match status" value="1"/>
</dbReference>
<feature type="transmembrane region" description="Helical" evidence="4">
    <location>
        <begin position="114"/>
        <end position="136"/>
    </location>
</feature>
<evidence type="ECO:0000259" key="5">
    <source>
        <dbReference type="PROSITE" id="PS50850"/>
    </source>
</evidence>
<dbReference type="EMBL" id="CP019239">
    <property type="protein sequence ID" value="APW41120.1"/>
    <property type="molecule type" value="Genomic_DNA"/>
</dbReference>
<feature type="transmembrane region" description="Helical" evidence="4">
    <location>
        <begin position="21"/>
        <end position="44"/>
    </location>
</feature>
<protein>
    <submittedName>
        <fullName evidence="6">MFS transporter</fullName>
    </submittedName>
</protein>
<keyword evidence="3 4" id="KW-0472">Membrane</keyword>
<keyword evidence="7" id="KW-1185">Reference proteome</keyword>
<reference evidence="6 7" key="1">
    <citation type="submission" date="2017-01" db="EMBL/GenBank/DDBJ databases">
        <authorList>
            <person name="Mah S.A."/>
            <person name="Swanson W.J."/>
            <person name="Moy G.W."/>
            <person name="Vacquier V.D."/>
        </authorList>
    </citation>
    <scope>NUCLEOTIDE SEQUENCE [LARGE SCALE GENOMIC DNA]</scope>
    <source>
        <strain evidence="6 7">DSM 22694</strain>
    </source>
</reference>
<feature type="transmembrane region" description="Helical" evidence="4">
    <location>
        <begin position="260"/>
        <end position="282"/>
    </location>
</feature>
<dbReference type="eggNOG" id="COG2814">
    <property type="taxonomic scope" value="Bacteria"/>
</dbReference>
<feature type="transmembrane region" description="Helical" evidence="4">
    <location>
        <begin position="294"/>
        <end position="311"/>
    </location>
</feature>
<dbReference type="PANTHER" id="PTHR23537">
    <property type="match status" value="1"/>
</dbReference>
<evidence type="ECO:0000256" key="4">
    <source>
        <dbReference type="SAM" id="Phobius"/>
    </source>
</evidence>
<dbReference type="KEGG" id="rsb:RS694_00210"/>
<evidence type="ECO:0000313" key="6">
    <source>
        <dbReference type="EMBL" id="APW41120.1"/>
    </source>
</evidence>
<dbReference type="AlphaFoldDB" id="A0A1P8K529"/>
<keyword evidence="1 4" id="KW-0812">Transmembrane</keyword>
<dbReference type="PANTHER" id="PTHR23537:SF1">
    <property type="entry name" value="SUGAR TRANSPORTER"/>
    <property type="match status" value="1"/>
</dbReference>
<dbReference type="InterPro" id="IPR010645">
    <property type="entry name" value="MFS_4"/>
</dbReference>
<dbReference type="SUPFAM" id="SSF103473">
    <property type="entry name" value="MFS general substrate transporter"/>
    <property type="match status" value="1"/>
</dbReference>
<keyword evidence="2 4" id="KW-1133">Transmembrane helix</keyword>
<dbReference type="STRING" id="1484693.RS694_00210"/>